<dbReference type="EMBL" id="JAAVUN010000031">
    <property type="protein sequence ID" value="NKE10574.1"/>
    <property type="molecule type" value="Genomic_DNA"/>
</dbReference>
<dbReference type="RefSeq" id="WP_119933743.1">
    <property type="nucleotide sequence ID" value="NZ_JAAVUN010000031.1"/>
</dbReference>
<dbReference type="Proteomes" id="UP000521379">
    <property type="component" value="Unassembled WGS sequence"/>
</dbReference>
<dbReference type="InterPro" id="IPR041705">
    <property type="entry name" value="PIN_Sll0205"/>
</dbReference>
<name>A0A846TY76_9MICC</name>
<dbReference type="PANTHER" id="PTHR36173:SF2">
    <property type="entry name" value="RIBONUCLEASE VAPC16"/>
    <property type="match status" value="1"/>
</dbReference>
<dbReference type="InterPro" id="IPR052919">
    <property type="entry name" value="TA_system_RNase"/>
</dbReference>
<proteinExistence type="predicted"/>
<reference evidence="6 7" key="1">
    <citation type="submission" date="2020-02" db="EMBL/GenBank/DDBJ databases">
        <authorList>
            <person name="Sun Q."/>
        </authorList>
    </citation>
    <scope>NUCLEOTIDE SEQUENCE [LARGE SCALE GENOMIC DNA]</scope>
    <source>
        <strain evidence="6 7">YIM 13062</strain>
    </source>
</reference>
<dbReference type="InterPro" id="IPR029060">
    <property type="entry name" value="PIN-like_dom_sf"/>
</dbReference>
<organism evidence="6 7">
    <name type="scientific">Kocuria subflava</name>
    <dbReference type="NCBI Taxonomy" id="1736139"/>
    <lineage>
        <taxon>Bacteria</taxon>
        <taxon>Bacillati</taxon>
        <taxon>Actinomycetota</taxon>
        <taxon>Actinomycetes</taxon>
        <taxon>Micrococcales</taxon>
        <taxon>Micrococcaceae</taxon>
        <taxon>Kocuria</taxon>
    </lineage>
</organism>
<dbReference type="GO" id="GO:0016787">
    <property type="term" value="F:hydrolase activity"/>
    <property type="evidence" value="ECO:0007669"/>
    <property type="project" value="UniProtKB-KW"/>
</dbReference>
<evidence type="ECO:0000256" key="3">
    <source>
        <dbReference type="ARBA" id="ARBA00022801"/>
    </source>
</evidence>
<dbReference type="Gene3D" id="3.40.50.1010">
    <property type="entry name" value="5'-nuclease"/>
    <property type="match status" value="1"/>
</dbReference>
<evidence type="ECO:0000313" key="7">
    <source>
        <dbReference type="Proteomes" id="UP000521379"/>
    </source>
</evidence>
<gene>
    <name evidence="6" type="ORF">GTW58_11670</name>
</gene>
<feature type="domain" description="PIN" evidence="5">
    <location>
        <begin position="4"/>
        <end position="118"/>
    </location>
</feature>
<dbReference type="GO" id="GO:0004518">
    <property type="term" value="F:nuclease activity"/>
    <property type="evidence" value="ECO:0007669"/>
    <property type="project" value="UniProtKB-KW"/>
</dbReference>
<evidence type="ECO:0000256" key="4">
    <source>
        <dbReference type="ARBA" id="ARBA00022842"/>
    </source>
</evidence>
<comment type="caution">
    <text evidence="6">The sequence shown here is derived from an EMBL/GenBank/DDBJ whole genome shotgun (WGS) entry which is preliminary data.</text>
</comment>
<evidence type="ECO:0000259" key="5">
    <source>
        <dbReference type="Pfam" id="PF01850"/>
    </source>
</evidence>
<protein>
    <submittedName>
        <fullName evidence="6">Type II toxin-antitoxin system VapC family toxin</fullName>
    </submittedName>
</protein>
<dbReference type="InterPro" id="IPR002716">
    <property type="entry name" value="PIN_dom"/>
</dbReference>
<sequence>MNLLLDTHVLIWVRAGDPRLPDHFRTAIAEPTNKKFISAITAAEIAVKTTVGKLQAPAEITRSLEHLGFDELPFTHQHAQVLASLPLLHRDPFDRMLIAQALADDLTFLSVDSAVHQYKVKLLHP</sequence>
<accession>A0A846TY76</accession>
<dbReference type="PANTHER" id="PTHR36173">
    <property type="entry name" value="RIBONUCLEASE VAPC16-RELATED"/>
    <property type="match status" value="1"/>
</dbReference>
<dbReference type="SUPFAM" id="SSF88723">
    <property type="entry name" value="PIN domain-like"/>
    <property type="match status" value="1"/>
</dbReference>
<evidence type="ECO:0000256" key="1">
    <source>
        <dbReference type="ARBA" id="ARBA00022722"/>
    </source>
</evidence>
<dbReference type="GO" id="GO:0046872">
    <property type="term" value="F:metal ion binding"/>
    <property type="evidence" value="ECO:0007669"/>
    <property type="project" value="UniProtKB-KW"/>
</dbReference>
<dbReference type="CDD" id="cd09872">
    <property type="entry name" value="PIN_Sll0205-like"/>
    <property type="match status" value="1"/>
</dbReference>
<keyword evidence="3" id="KW-0378">Hydrolase</keyword>
<keyword evidence="1" id="KW-0540">Nuclease</keyword>
<dbReference type="AlphaFoldDB" id="A0A846TY76"/>
<keyword evidence="4" id="KW-0460">Magnesium</keyword>
<evidence type="ECO:0000256" key="2">
    <source>
        <dbReference type="ARBA" id="ARBA00022723"/>
    </source>
</evidence>
<keyword evidence="7" id="KW-1185">Reference proteome</keyword>
<keyword evidence="2" id="KW-0479">Metal-binding</keyword>
<dbReference type="Pfam" id="PF01850">
    <property type="entry name" value="PIN"/>
    <property type="match status" value="1"/>
</dbReference>
<evidence type="ECO:0000313" key="6">
    <source>
        <dbReference type="EMBL" id="NKE10574.1"/>
    </source>
</evidence>